<keyword evidence="5" id="KW-1185">Reference proteome</keyword>
<sequence>MAQRQAYDSLQSSPRQAVQRQRLDTLQRAPSESVESKSNSAGGLPIDLRRNMGAMSGVDLDDVRVHRNSSKPAQLNALAYAQGSDIHLGPGQERHLPHEAWHVVQQAQGRVKPTLQMKQGVLVNDDAGLEHEADEMGRRAVSGVVQVARRDNAPASASPDGVVQRAVGFEFETGWFVDDIPIEGHGNDDDLEPRKPVPYRKKDVVSSATFDGFSMEADEAEGGRSEIEFVVRPPLEESPAGFKKLATVMEAMVGVGQGLKRFYNDDERSFPLFRVTGNSLDNYTLVTPRKGDPELKAGPQATTGLDLSVLAKATEVLDRHIQPDEIKVEHEEPSQDPPKFHGFLSLVHQYLARGTVVGKGALSYPKIIAEPLLARTNFVKLFKLVEPEIQGYYAKDHPELWVNDVLDKIGLPDIADVDVLARGVVAEDKLEEHTDFRRRLSDNRDELQRTLAELKLIGEDLVSTSESLATSKGDFLENAKRKVMGVPTKEALQATHERLVVEQNAKTDEYGQLSLEKDHLEEQKSALERYAGFTVRKWLDGLLSDTDLLSSIPDAESLGEFGERTEEVGPDGNKREAGIFEFRGAQATKIPVTQWPEFALQFFKKVLILHGHD</sequence>
<protein>
    <recommendedName>
        <fullName evidence="3">eCIS core domain-containing protein</fullName>
    </recommendedName>
</protein>
<feature type="domain" description="eCIS core" evidence="3">
    <location>
        <begin position="44"/>
        <end position="109"/>
    </location>
</feature>
<evidence type="ECO:0000256" key="2">
    <source>
        <dbReference type="SAM" id="MobiDB-lite"/>
    </source>
</evidence>
<evidence type="ECO:0000313" key="4">
    <source>
        <dbReference type="EMBL" id="GLQ90975.1"/>
    </source>
</evidence>
<dbReference type="EMBL" id="BSOA01000053">
    <property type="protein sequence ID" value="GLQ90975.1"/>
    <property type="molecule type" value="Genomic_DNA"/>
</dbReference>
<feature type="compositionally biased region" description="Polar residues" evidence="2">
    <location>
        <begin position="1"/>
        <end position="19"/>
    </location>
</feature>
<feature type="coiled-coil region" evidence="1">
    <location>
        <begin position="430"/>
        <end position="457"/>
    </location>
</feature>
<evidence type="ECO:0000256" key="1">
    <source>
        <dbReference type="SAM" id="Coils"/>
    </source>
</evidence>
<dbReference type="Pfam" id="PF13699">
    <property type="entry name" value="eCIS_core"/>
    <property type="match status" value="1"/>
</dbReference>
<comment type="caution">
    <text evidence="4">The sequence shown here is derived from an EMBL/GenBank/DDBJ whole genome shotgun (WGS) entry which is preliminary data.</text>
</comment>
<reference evidence="5" key="1">
    <citation type="journal article" date="2019" name="Int. J. Syst. Evol. Microbiol.">
        <title>The Global Catalogue of Microorganisms (GCM) 10K type strain sequencing project: providing services to taxonomists for standard genome sequencing and annotation.</title>
        <authorList>
            <consortium name="The Broad Institute Genomics Platform"/>
            <consortium name="The Broad Institute Genome Sequencing Center for Infectious Disease"/>
            <person name="Wu L."/>
            <person name="Ma J."/>
        </authorList>
    </citation>
    <scope>NUCLEOTIDE SEQUENCE [LARGE SCALE GENOMIC DNA]</scope>
    <source>
        <strain evidence="5">NBRC 111981</strain>
    </source>
</reference>
<evidence type="ECO:0000313" key="5">
    <source>
        <dbReference type="Proteomes" id="UP001156627"/>
    </source>
</evidence>
<evidence type="ECO:0000259" key="3">
    <source>
        <dbReference type="Pfam" id="PF13699"/>
    </source>
</evidence>
<dbReference type="InterPro" id="IPR025295">
    <property type="entry name" value="eCIS_core_dom"/>
</dbReference>
<gene>
    <name evidence="4" type="ORF">GCM10007898_45510</name>
</gene>
<proteinExistence type="predicted"/>
<dbReference type="Proteomes" id="UP001156627">
    <property type="component" value="Unassembled WGS sequence"/>
</dbReference>
<name>A0ABQ5XKF4_9GAMM</name>
<organism evidence="4 5">
    <name type="scientific">Dyella flagellata</name>
    <dbReference type="NCBI Taxonomy" id="1867833"/>
    <lineage>
        <taxon>Bacteria</taxon>
        <taxon>Pseudomonadati</taxon>
        <taxon>Pseudomonadota</taxon>
        <taxon>Gammaproteobacteria</taxon>
        <taxon>Lysobacterales</taxon>
        <taxon>Rhodanobacteraceae</taxon>
        <taxon>Dyella</taxon>
    </lineage>
</organism>
<accession>A0ABQ5XKF4</accession>
<feature type="region of interest" description="Disordered" evidence="2">
    <location>
        <begin position="1"/>
        <end position="48"/>
    </location>
</feature>
<keyword evidence="1" id="KW-0175">Coiled coil</keyword>